<keyword evidence="10" id="KW-1185">Reference proteome</keyword>
<keyword evidence="2 9" id="KW-0575">Peroxidase</keyword>
<evidence type="ECO:0000256" key="2">
    <source>
        <dbReference type="ARBA" id="ARBA00022559"/>
    </source>
</evidence>
<dbReference type="PANTHER" id="PTHR30521:SF0">
    <property type="entry name" value="DYP-TYPE PEROXIDASE FAMILY PROTEIN"/>
    <property type="match status" value="1"/>
</dbReference>
<dbReference type="Pfam" id="PF04261">
    <property type="entry name" value="Dyp_perox_N"/>
    <property type="match status" value="1"/>
</dbReference>
<evidence type="ECO:0000256" key="1">
    <source>
        <dbReference type="ARBA" id="ARBA00001970"/>
    </source>
</evidence>
<gene>
    <name evidence="9" type="ORF">C1706_11545</name>
</gene>
<proteinExistence type="inferred from homology"/>
<reference evidence="9 10" key="1">
    <citation type="submission" date="2018-01" db="EMBL/GenBank/DDBJ databases">
        <title>Lactibacter flavus gen. nov., sp. nov., a novel bacterium of the family Propionibacteriaceae isolated from raw milk and dairy products.</title>
        <authorList>
            <person name="Wenning M."/>
            <person name="Breitenwieser F."/>
            <person name="Huptas C."/>
            <person name="von Neubeck M."/>
            <person name="Busse H.-J."/>
            <person name="Scherer S."/>
        </authorList>
    </citation>
    <scope>NUCLEOTIDE SEQUENCE [LARGE SCALE GENOMIC DNA]</scope>
    <source>
        <strain evidence="9 10">VG341</strain>
    </source>
</reference>
<name>A0A4Q2EHZ2_9ACTN</name>
<evidence type="ECO:0000259" key="7">
    <source>
        <dbReference type="Pfam" id="PF04261"/>
    </source>
</evidence>
<keyword evidence="5" id="KW-0408">Iron</keyword>
<dbReference type="OrthoDB" id="3251355at2"/>
<organism evidence="9 10">
    <name type="scientific">Propioniciclava flava</name>
    <dbReference type="NCBI Taxonomy" id="2072026"/>
    <lineage>
        <taxon>Bacteria</taxon>
        <taxon>Bacillati</taxon>
        <taxon>Actinomycetota</taxon>
        <taxon>Actinomycetes</taxon>
        <taxon>Propionibacteriales</taxon>
        <taxon>Propionibacteriaceae</taxon>
        <taxon>Propioniciclava</taxon>
    </lineage>
</organism>
<accession>A0A4Q2EHZ2</accession>
<dbReference type="AlphaFoldDB" id="A0A4Q2EHZ2"/>
<dbReference type="InterPro" id="IPR006314">
    <property type="entry name" value="Dyp_peroxidase"/>
</dbReference>
<evidence type="ECO:0000259" key="8">
    <source>
        <dbReference type="Pfam" id="PF20628"/>
    </source>
</evidence>
<dbReference type="InterPro" id="IPR048327">
    <property type="entry name" value="Dyp_perox_N"/>
</dbReference>
<evidence type="ECO:0000256" key="5">
    <source>
        <dbReference type="ARBA" id="ARBA00023004"/>
    </source>
</evidence>
<dbReference type="GO" id="GO:0020037">
    <property type="term" value="F:heme binding"/>
    <property type="evidence" value="ECO:0007669"/>
    <property type="project" value="InterPro"/>
</dbReference>
<evidence type="ECO:0000313" key="9">
    <source>
        <dbReference type="EMBL" id="RXW31505.1"/>
    </source>
</evidence>
<dbReference type="GO" id="GO:0005829">
    <property type="term" value="C:cytosol"/>
    <property type="evidence" value="ECO:0007669"/>
    <property type="project" value="TreeGrafter"/>
</dbReference>
<dbReference type="SUPFAM" id="SSF54909">
    <property type="entry name" value="Dimeric alpha+beta barrel"/>
    <property type="match status" value="1"/>
</dbReference>
<dbReference type="InterPro" id="IPR048328">
    <property type="entry name" value="Dyp_perox_C"/>
</dbReference>
<comment type="cofactor">
    <cofactor evidence="1">
        <name>heme b</name>
        <dbReference type="ChEBI" id="CHEBI:60344"/>
    </cofactor>
</comment>
<evidence type="ECO:0000256" key="4">
    <source>
        <dbReference type="ARBA" id="ARBA00023002"/>
    </source>
</evidence>
<protein>
    <submittedName>
        <fullName evidence="9">Peroxidase</fullName>
    </submittedName>
</protein>
<dbReference type="NCBIfam" id="TIGR01413">
    <property type="entry name" value="Dyp_perox_fam"/>
    <property type="match status" value="1"/>
</dbReference>
<dbReference type="GO" id="GO:0046872">
    <property type="term" value="F:metal ion binding"/>
    <property type="evidence" value="ECO:0007669"/>
    <property type="project" value="UniProtKB-KW"/>
</dbReference>
<feature type="domain" description="Dyp-type peroxidase C-terminal" evidence="8">
    <location>
        <begin position="154"/>
        <end position="319"/>
    </location>
</feature>
<evidence type="ECO:0000313" key="10">
    <source>
        <dbReference type="Proteomes" id="UP000290624"/>
    </source>
</evidence>
<dbReference type="PANTHER" id="PTHR30521">
    <property type="entry name" value="DEFERROCHELATASE/PEROXIDASE"/>
    <property type="match status" value="1"/>
</dbReference>
<dbReference type="Pfam" id="PF20628">
    <property type="entry name" value="Dyp_perox_C"/>
    <property type="match status" value="1"/>
</dbReference>
<sequence length="360" mass="38754">MTRARCIDSCRVSTTVGFVTRPQGIVHPLTGAALFLVVTLREGGEDAVRDALQDLQAVRRSVGFRTPENRLDVVVGIGSDAWDRLYSGPRPAKLTPFDPPVGERHAAPATPGDLLFHVRSEAMGVCFELGAQILARLGDAVEVVDETHGFRFYEQRDLLGFVDGTENPEDEDAVRAAIIDDTDPQVAGGSYVMVQKYLHDMAAWNALSTGQQERVIGRTKLDDIEMPDDVKPANSHVALNSLDDAPDGTPREILRANMPFGELGSGEFGTYYIAYAADPDITLEMLRNMFIGNPPGTYDRILDFSTAVTGTTFFCPSIDFLESPPPAPHLAGDADAPALTSSAPVDASGSLGIGDLGRNH</sequence>
<dbReference type="Proteomes" id="UP000290624">
    <property type="component" value="Unassembled WGS sequence"/>
</dbReference>
<keyword evidence="4" id="KW-0560">Oxidoreductase</keyword>
<dbReference type="InterPro" id="IPR011008">
    <property type="entry name" value="Dimeric_a/b-barrel"/>
</dbReference>
<evidence type="ECO:0000256" key="6">
    <source>
        <dbReference type="ARBA" id="ARBA00025737"/>
    </source>
</evidence>
<comment type="caution">
    <text evidence="9">The sequence shown here is derived from an EMBL/GenBank/DDBJ whole genome shotgun (WGS) entry which is preliminary data.</text>
</comment>
<keyword evidence="3" id="KW-0479">Metal-binding</keyword>
<evidence type="ECO:0000256" key="3">
    <source>
        <dbReference type="ARBA" id="ARBA00022723"/>
    </source>
</evidence>
<feature type="domain" description="Dyp-type peroxidase N-terminal" evidence="7">
    <location>
        <begin position="23"/>
        <end position="151"/>
    </location>
</feature>
<dbReference type="PROSITE" id="PS51404">
    <property type="entry name" value="DYP_PEROXIDASE"/>
    <property type="match status" value="1"/>
</dbReference>
<comment type="similarity">
    <text evidence="6">Belongs to the DyP-type peroxidase family.</text>
</comment>
<dbReference type="EMBL" id="PPCV01000008">
    <property type="protein sequence ID" value="RXW31505.1"/>
    <property type="molecule type" value="Genomic_DNA"/>
</dbReference>
<dbReference type="GO" id="GO:0004601">
    <property type="term" value="F:peroxidase activity"/>
    <property type="evidence" value="ECO:0007669"/>
    <property type="project" value="UniProtKB-KW"/>
</dbReference>